<dbReference type="Proteomes" id="UP001165524">
    <property type="component" value="Unassembled WGS sequence"/>
</dbReference>
<feature type="signal peptide" evidence="2">
    <location>
        <begin position="1"/>
        <end position="26"/>
    </location>
</feature>
<accession>A0ABT0E5J0</accession>
<comment type="caution">
    <text evidence="4">The sequence shown here is derived from an EMBL/GenBank/DDBJ whole genome shotgun (WGS) entry which is preliminary data.</text>
</comment>
<evidence type="ECO:0000313" key="5">
    <source>
        <dbReference type="Proteomes" id="UP001165524"/>
    </source>
</evidence>
<name>A0ABT0E5J0_9GAMM</name>
<proteinExistence type="predicted"/>
<protein>
    <submittedName>
        <fullName evidence="4">Porin family protein</fullName>
    </submittedName>
</protein>
<dbReference type="EMBL" id="JALKII010000002">
    <property type="protein sequence ID" value="MCK0537084.1"/>
    <property type="molecule type" value="Genomic_DNA"/>
</dbReference>
<reference evidence="4" key="1">
    <citation type="submission" date="2022-04" db="EMBL/GenBank/DDBJ databases">
        <title>Alcanivorax sp. CY1518 draft genome sequence.</title>
        <authorList>
            <person name="Zhao G."/>
            <person name="An M."/>
        </authorList>
    </citation>
    <scope>NUCLEOTIDE SEQUENCE</scope>
    <source>
        <strain evidence="4">CY1518</strain>
    </source>
</reference>
<evidence type="ECO:0000259" key="3">
    <source>
        <dbReference type="Pfam" id="PF13505"/>
    </source>
</evidence>
<sequence length="207" mass="22132">MNAFKIGTAALFSAALGGLLAAPALAQQQTTTGRTNDFSYTWLQGGFQTGDVANPDADVDALFFEGSYAFDPNLFLRGGVSFYDGDLNGGSRADVDGERLHLGLGFNTLLQDRLDLVVSGDIVRVRADVEGGGTDRDTGYDLRAGVRHHTAQQVELSGGVFHENVDERDTGVYGEALYKLRPQVDLGARIALGGDASNFGLFGRYNF</sequence>
<feature type="domain" description="Outer membrane protein beta-barrel" evidence="3">
    <location>
        <begin position="12"/>
        <end position="159"/>
    </location>
</feature>
<dbReference type="Pfam" id="PF13505">
    <property type="entry name" value="OMP_b-brl"/>
    <property type="match status" value="1"/>
</dbReference>
<dbReference type="SUPFAM" id="SSF56935">
    <property type="entry name" value="Porins"/>
    <property type="match status" value="1"/>
</dbReference>
<gene>
    <name evidence="4" type="ORF">MU846_05115</name>
</gene>
<evidence type="ECO:0000256" key="2">
    <source>
        <dbReference type="SAM" id="SignalP"/>
    </source>
</evidence>
<organism evidence="4 5">
    <name type="scientific">Alcanivorax quisquiliarum</name>
    <dbReference type="NCBI Taxonomy" id="2933565"/>
    <lineage>
        <taxon>Bacteria</taxon>
        <taxon>Pseudomonadati</taxon>
        <taxon>Pseudomonadota</taxon>
        <taxon>Gammaproteobacteria</taxon>
        <taxon>Oceanospirillales</taxon>
        <taxon>Alcanivoracaceae</taxon>
        <taxon>Alcanivorax</taxon>
    </lineage>
</organism>
<keyword evidence="5" id="KW-1185">Reference proteome</keyword>
<evidence type="ECO:0000256" key="1">
    <source>
        <dbReference type="ARBA" id="ARBA00022729"/>
    </source>
</evidence>
<dbReference type="InterPro" id="IPR027385">
    <property type="entry name" value="Beta-barrel_OMP"/>
</dbReference>
<keyword evidence="1 2" id="KW-0732">Signal</keyword>
<dbReference type="RefSeq" id="WP_246949478.1">
    <property type="nucleotide sequence ID" value="NZ_JALKII010000002.1"/>
</dbReference>
<evidence type="ECO:0000313" key="4">
    <source>
        <dbReference type="EMBL" id="MCK0537084.1"/>
    </source>
</evidence>
<feature type="chain" id="PRO_5047058988" evidence="2">
    <location>
        <begin position="27"/>
        <end position="207"/>
    </location>
</feature>